<dbReference type="EMBL" id="PDOA01000004">
    <property type="protein sequence ID" value="PWC29326.1"/>
    <property type="molecule type" value="Genomic_DNA"/>
</dbReference>
<keyword evidence="3" id="KW-1003">Cell membrane</keyword>
<gene>
    <name evidence="9" type="ORF">CR165_09180</name>
</gene>
<dbReference type="InterPro" id="IPR050622">
    <property type="entry name" value="CPA3_antiporter_subunitB"/>
</dbReference>
<evidence type="ECO:0000256" key="5">
    <source>
        <dbReference type="ARBA" id="ARBA00022989"/>
    </source>
</evidence>
<comment type="subcellular location">
    <subcellularLocation>
        <location evidence="1">Cell membrane</location>
        <topology evidence="1">Multi-pass membrane protein</topology>
    </subcellularLocation>
</comment>
<dbReference type="PANTHER" id="PTHR33932:SF4">
    <property type="entry name" value="NA(+)_H(+) ANTIPORTER SUBUNIT B"/>
    <property type="match status" value="1"/>
</dbReference>
<evidence type="ECO:0000259" key="8">
    <source>
        <dbReference type="Pfam" id="PF04039"/>
    </source>
</evidence>
<evidence type="ECO:0000256" key="1">
    <source>
        <dbReference type="ARBA" id="ARBA00004651"/>
    </source>
</evidence>
<feature type="transmembrane region" description="Helical" evidence="7">
    <location>
        <begin position="67"/>
        <end position="86"/>
    </location>
</feature>
<evidence type="ECO:0000256" key="7">
    <source>
        <dbReference type="SAM" id="Phobius"/>
    </source>
</evidence>
<keyword evidence="5 7" id="KW-1133">Transmembrane helix</keyword>
<dbReference type="OrthoDB" id="9798859at2"/>
<feature type="domain" description="Na+/H+ antiporter MnhB subunit-related protein" evidence="8">
    <location>
        <begin position="5"/>
        <end position="123"/>
    </location>
</feature>
<feature type="transmembrane region" description="Helical" evidence="7">
    <location>
        <begin position="35"/>
        <end position="55"/>
    </location>
</feature>
<dbReference type="PANTHER" id="PTHR33932">
    <property type="entry name" value="NA(+)/H(+) ANTIPORTER SUBUNIT B"/>
    <property type="match status" value="1"/>
</dbReference>
<evidence type="ECO:0000256" key="4">
    <source>
        <dbReference type="ARBA" id="ARBA00022692"/>
    </source>
</evidence>
<dbReference type="Pfam" id="PF04039">
    <property type="entry name" value="MnhB"/>
    <property type="match status" value="1"/>
</dbReference>
<comment type="similarity">
    <text evidence="2">Belongs to the CPA3 antiporters (TC 2.A.63) subunit B family.</text>
</comment>
<proteinExistence type="inferred from homology"/>
<dbReference type="Proteomes" id="UP000245048">
    <property type="component" value="Unassembled WGS sequence"/>
</dbReference>
<keyword evidence="10" id="KW-1185">Reference proteome</keyword>
<dbReference type="AlphaFoldDB" id="A0A2U1V606"/>
<organism evidence="9 10">
    <name type="scientific">Teichococcus aestuarii</name>
    <dbReference type="NCBI Taxonomy" id="568898"/>
    <lineage>
        <taxon>Bacteria</taxon>
        <taxon>Pseudomonadati</taxon>
        <taxon>Pseudomonadota</taxon>
        <taxon>Alphaproteobacteria</taxon>
        <taxon>Acetobacterales</taxon>
        <taxon>Roseomonadaceae</taxon>
        <taxon>Roseomonas</taxon>
    </lineage>
</organism>
<name>A0A2U1V606_9PROT</name>
<feature type="transmembrane region" description="Helical" evidence="7">
    <location>
        <begin position="106"/>
        <end position="130"/>
    </location>
</feature>
<evidence type="ECO:0000256" key="3">
    <source>
        <dbReference type="ARBA" id="ARBA00022475"/>
    </source>
</evidence>
<dbReference type="RefSeq" id="WP_109516667.1">
    <property type="nucleotide sequence ID" value="NZ_JBHSCH010000015.1"/>
</dbReference>
<protein>
    <submittedName>
        <fullName evidence="9">Na(+)/H(+) antiporter subunit B</fullName>
    </submittedName>
</protein>
<dbReference type="GO" id="GO:0005886">
    <property type="term" value="C:plasma membrane"/>
    <property type="evidence" value="ECO:0007669"/>
    <property type="project" value="UniProtKB-SubCell"/>
</dbReference>
<evidence type="ECO:0000256" key="2">
    <source>
        <dbReference type="ARBA" id="ARBA00009425"/>
    </source>
</evidence>
<reference evidence="10" key="1">
    <citation type="submission" date="2017-10" db="EMBL/GenBank/DDBJ databases">
        <authorList>
            <person name="Toshchakov S.V."/>
            <person name="Goeva M.A."/>
        </authorList>
    </citation>
    <scope>NUCLEOTIDE SEQUENCE [LARGE SCALE GENOMIC DNA]</scope>
    <source>
        <strain evidence="10">JR1/69-1-13</strain>
    </source>
</reference>
<keyword evidence="4 7" id="KW-0812">Transmembrane</keyword>
<keyword evidence="6 7" id="KW-0472">Membrane</keyword>
<accession>A0A2U1V606</accession>
<evidence type="ECO:0000313" key="10">
    <source>
        <dbReference type="Proteomes" id="UP000245048"/>
    </source>
</evidence>
<dbReference type="InterPro" id="IPR007182">
    <property type="entry name" value="MnhB"/>
</dbReference>
<feature type="transmembrane region" description="Helical" evidence="7">
    <location>
        <begin position="12"/>
        <end position="29"/>
    </location>
</feature>
<sequence>MNSLILSAFSRFLFALMLVVSLYILYRGHNDPGGGFVGGLMAAAGFAILAMADGVQAARRMVRVHPVALMGAGLVLALLSGLPGLVNRGSFLAHWWFHAGDFHSGTALAFDIGVYLAVLGGILALILRFYEEQPEA</sequence>
<comment type="caution">
    <text evidence="9">The sequence shown here is derived from an EMBL/GenBank/DDBJ whole genome shotgun (WGS) entry which is preliminary data.</text>
</comment>
<evidence type="ECO:0000313" key="9">
    <source>
        <dbReference type="EMBL" id="PWC29326.1"/>
    </source>
</evidence>
<evidence type="ECO:0000256" key="6">
    <source>
        <dbReference type="ARBA" id="ARBA00023136"/>
    </source>
</evidence>